<gene>
    <name evidence="7" type="ORF">FNV44_01965</name>
</gene>
<dbReference type="EMBL" id="VKID01000001">
    <property type="protein sequence ID" value="TRX99827.1"/>
    <property type="molecule type" value="Genomic_DNA"/>
</dbReference>
<evidence type="ECO:0000256" key="1">
    <source>
        <dbReference type="ARBA" id="ARBA00005382"/>
    </source>
</evidence>
<dbReference type="SUPFAM" id="SSF51445">
    <property type="entry name" value="(Trans)glycosidases"/>
    <property type="match status" value="1"/>
</dbReference>
<dbReference type="InterPro" id="IPR033453">
    <property type="entry name" value="Glyco_hydro_30_TIM-barrel"/>
</dbReference>
<evidence type="ECO:0000259" key="6">
    <source>
        <dbReference type="Pfam" id="PF17189"/>
    </source>
</evidence>
<dbReference type="Gene3D" id="3.20.20.80">
    <property type="entry name" value="Glycosidases"/>
    <property type="match status" value="1"/>
</dbReference>
<dbReference type="Pfam" id="PF17189">
    <property type="entry name" value="Glyco_hydro_30C"/>
    <property type="match status" value="1"/>
</dbReference>
<evidence type="ECO:0000313" key="7">
    <source>
        <dbReference type="EMBL" id="TRX99827.1"/>
    </source>
</evidence>
<dbReference type="InterPro" id="IPR013780">
    <property type="entry name" value="Glyco_hydro_b"/>
</dbReference>
<comment type="caution">
    <text evidence="7">The sequence shown here is derived from an EMBL/GenBank/DDBJ whole genome shotgun (WGS) entry which is preliminary data.</text>
</comment>
<dbReference type="InterPro" id="IPR017853">
    <property type="entry name" value="GH"/>
</dbReference>
<dbReference type="Proteomes" id="UP000315938">
    <property type="component" value="Unassembled WGS sequence"/>
</dbReference>
<name>A0A553IHZ8_ACHLA</name>
<evidence type="ECO:0000256" key="4">
    <source>
        <dbReference type="RuleBase" id="RU361188"/>
    </source>
</evidence>
<dbReference type="Pfam" id="PF02055">
    <property type="entry name" value="Glyco_hydro_30"/>
    <property type="match status" value="1"/>
</dbReference>
<evidence type="ECO:0000313" key="8">
    <source>
        <dbReference type="Proteomes" id="UP000315938"/>
    </source>
</evidence>
<dbReference type="AlphaFoldDB" id="A0A553IHZ8"/>
<reference evidence="7 8" key="1">
    <citation type="submission" date="2019-07" db="EMBL/GenBank/DDBJ databases">
        <title>Genome sequence of Acholeplasma laidlawii strain with increased resistance to erythromycin.</title>
        <authorList>
            <person name="Medvedeva E.S."/>
            <person name="Baranova N.B."/>
            <person name="Siniagina M.N."/>
            <person name="Mouzykantov A."/>
            <person name="Chernova O.A."/>
            <person name="Chernov V.M."/>
        </authorList>
    </citation>
    <scope>NUCLEOTIDE SEQUENCE [LARGE SCALE GENOMIC DNA]</scope>
    <source>
        <strain evidence="7 8">PG8REry</strain>
    </source>
</reference>
<dbReference type="GO" id="GO:0006680">
    <property type="term" value="P:glucosylceramide catabolic process"/>
    <property type="evidence" value="ECO:0007669"/>
    <property type="project" value="TreeGrafter"/>
</dbReference>
<dbReference type="Gene3D" id="2.60.40.1180">
    <property type="entry name" value="Golgi alpha-mannosidase II"/>
    <property type="match status" value="1"/>
</dbReference>
<dbReference type="InterPro" id="IPR033452">
    <property type="entry name" value="GH30_C"/>
</dbReference>
<evidence type="ECO:0000256" key="2">
    <source>
        <dbReference type="ARBA" id="ARBA00022729"/>
    </source>
</evidence>
<feature type="domain" description="Glycosyl hydrolase family 30 TIM-barrel" evidence="5">
    <location>
        <begin position="90"/>
        <end position="420"/>
    </location>
</feature>
<dbReference type="PANTHER" id="PTHR11069:SF23">
    <property type="entry name" value="LYSOSOMAL ACID GLUCOSYLCERAMIDASE"/>
    <property type="match status" value="1"/>
</dbReference>
<dbReference type="SUPFAM" id="SSF51011">
    <property type="entry name" value="Glycosyl hydrolase domain"/>
    <property type="match status" value="1"/>
</dbReference>
<organism evidence="7 8">
    <name type="scientific">Acholeplasma laidlawii</name>
    <dbReference type="NCBI Taxonomy" id="2148"/>
    <lineage>
        <taxon>Bacteria</taxon>
        <taxon>Bacillati</taxon>
        <taxon>Mycoplasmatota</taxon>
        <taxon>Mollicutes</taxon>
        <taxon>Acholeplasmatales</taxon>
        <taxon>Acholeplasmataceae</taxon>
        <taxon>Acholeplasma</taxon>
    </lineage>
</organism>
<keyword evidence="3 4" id="KW-0378">Hydrolase</keyword>
<feature type="domain" description="Glycosyl hydrolase family 30 beta sandwich" evidence="6">
    <location>
        <begin position="423"/>
        <end position="483"/>
    </location>
</feature>
<keyword evidence="2" id="KW-0732">Signal</keyword>
<sequence length="493" mass="55533">MLKLQASTQIHKRIFLLCLVCICLMMLIACDNTNNGEPPIVKKTYSVDSFTTWADKSKLLKKEEASNTTIDLDSEYTKINIDPSIKYQVIDGFGAAMTESSALVINNLDENDKHNVLDELFNKEGLNMSFMRLTIGASDFSLDNYTYNDTPSNIEDLALNNFSIDREMQHLIPVLKEALIRNNDLFIMASPWSAPAWMKDNKHLNGGSLLDKYIDVYAQYFVKYIEAMKLQGIDIYAVTPQNEPLHESNTYPTMKMLPDQQINLIESMGIQFNEANIDTLIMAYDHNWDRMDYPITVLNSKANQYIAWVALHGYGGNVSETSRLGNIFPDKGIWFTEISGGLWATNFGDNISWNMENIFMGSLNRGAKGVLMWNIALNENNGPINGGCQNCRGILTIHSETSEVIKNEEYYMIGHFSKFVEVGAYRIDSKTSNANLLNTAFLNPDGSITVVVHNKSSNSMMFSLDINGSQMNYKLPAKATTTFVLNENISNEN</sequence>
<evidence type="ECO:0000256" key="3">
    <source>
        <dbReference type="ARBA" id="ARBA00022801"/>
    </source>
</evidence>
<protein>
    <submittedName>
        <fullName evidence="7">Glucan endo-1,6-beta-glucosidase</fullName>
    </submittedName>
</protein>
<comment type="similarity">
    <text evidence="1 4">Belongs to the glycosyl hydrolase 30 family.</text>
</comment>
<proteinExistence type="inferred from homology"/>
<dbReference type="PANTHER" id="PTHR11069">
    <property type="entry name" value="GLUCOSYLCERAMIDASE"/>
    <property type="match status" value="1"/>
</dbReference>
<keyword evidence="4" id="KW-0326">Glycosidase</keyword>
<dbReference type="GO" id="GO:0004348">
    <property type="term" value="F:glucosylceramidase activity"/>
    <property type="evidence" value="ECO:0007669"/>
    <property type="project" value="InterPro"/>
</dbReference>
<evidence type="ECO:0000259" key="5">
    <source>
        <dbReference type="Pfam" id="PF02055"/>
    </source>
</evidence>
<dbReference type="PROSITE" id="PS51257">
    <property type="entry name" value="PROKAR_LIPOPROTEIN"/>
    <property type="match status" value="1"/>
</dbReference>
<dbReference type="GO" id="GO:0016020">
    <property type="term" value="C:membrane"/>
    <property type="evidence" value="ECO:0007669"/>
    <property type="project" value="GOC"/>
</dbReference>
<dbReference type="PRINTS" id="PR00843">
    <property type="entry name" value="GLHYDRLASE30"/>
</dbReference>
<dbReference type="InterPro" id="IPR001139">
    <property type="entry name" value="Glyco_hydro_30"/>
</dbReference>
<accession>A0A553IHZ8</accession>